<proteinExistence type="predicted"/>
<dbReference type="Proteomes" id="UP000799779">
    <property type="component" value="Unassembled WGS sequence"/>
</dbReference>
<keyword evidence="2" id="KW-1185">Reference proteome</keyword>
<organism evidence="1 2">
    <name type="scientific">Amniculicola lignicola CBS 123094</name>
    <dbReference type="NCBI Taxonomy" id="1392246"/>
    <lineage>
        <taxon>Eukaryota</taxon>
        <taxon>Fungi</taxon>
        <taxon>Dikarya</taxon>
        <taxon>Ascomycota</taxon>
        <taxon>Pezizomycotina</taxon>
        <taxon>Dothideomycetes</taxon>
        <taxon>Pleosporomycetidae</taxon>
        <taxon>Pleosporales</taxon>
        <taxon>Amniculicolaceae</taxon>
        <taxon>Amniculicola</taxon>
    </lineage>
</organism>
<name>A0A6A5WAH6_9PLEO</name>
<sequence length="207" mass="22644">MAFARKKFKPTSYDFGRAAGVADALSEHSLLKALMGISGSRASLSLSLSPIILGHRLLSLGAKASIAGALSQWRVDISTLLQTQSTGKCNSNSGEQRIERKMRRPYARPGPGYWAERTAWLLCDVRCARMGRTQPQSAPDSLHTRSSGVHPHSSGAQAWTWFLLANITGAKVISTATQIFQRRLAVMEKRRSTLTALHPEMPTVKSK</sequence>
<evidence type="ECO:0000313" key="2">
    <source>
        <dbReference type="Proteomes" id="UP000799779"/>
    </source>
</evidence>
<gene>
    <name evidence="1" type="ORF">P154DRAFT_581658</name>
</gene>
<reference evidence="1" key="1">
    <citation type="journal article" date="2020" name="Stud. Mycol.">
        <title>101 Dothideomycetes genomes: a test case for predicting lifestyles and emergence of pathogens.</title>
        <authorList>
            <person name="Haridas S."/>
            <person name="Albert R."/>
            <person name="Binder M."/>
            <person name="Bloem J."/>
            <person name="Labutti K."/>
            <person name="Salamov A."/>
            <person name="Andreopoulos B."/>
            <person name="Baker S."/>
            <person name="Barry K."/>
            <person name="Bills G."/>
            <person name="Bluhm B."/>
            <person name="Cannon C."/>
            <person name="Castanera R."/>
            <person name="Culley D."/>
            <person name="Daum C."/>
            <person name="Ezra D."/>
            <person name="Gonzalez J."/>
            <person name="Henrissat B."/>
            <person name="Kuo A."/>
            <person name="Liang C."/>
            <person name="Lipzen A."/>
            <person name="Lutzoni F."/>
            <person name="Magnuson J."/>
            <person name="Mondo S."/>
            <person name="Nolan M."/>
            <person name="Ohm R."/>
            <person name="Pangilinan J."/>
            <person name="Park H.-J."/>
            <person name="Ramirez L."/>
            <person name="Alfaro M."/>
            <person name="Sun H."/>
            <person name="Tritt A."/>
            <person name="Yoshinaga Y."/>
            <person name="Zwiers L.-H."/>
            <person name="Turgeon B."/>
            <person name="Goodwin S."/>
            <person name="Spatafora J."/>
            <person name="Crous P."/>
            <person name="Grigoriev I."/>
        </authorList>
    </citation>
    <scope>NUCLEOTIDE SEQUENCE</scope>
    <source>
        <strain evidence="1">CBS 123094</strain>
    </source>
</reference>
<evidence type="ECO:0000313" key="1">
    <source>
        <dbReference type="EMBL" id="KAF1994616.1"/>
    </source>
</evidence>
<dbReference type="EMBL" id="ML977655">
    <property type="protein sequence ID" value="KAF1994616.1"/>
    <property type="molecule type" value="Genomic_DNA"/>
</dbReference>
<protein>
    <submittedName>
        <fullName evidence="1">Uncharacterized protein</fullName>
    </submittedName>
</protein>
<dbReference type="AlphaFoldDB" id="A0A6A5WAH6"/>
<accession>A0A6A5WAH6</accession>